<proteinExistence type="predicted"/>
<name>A0A1N6FQN8_9BURK</name>
<dbReference type="GO" id="GO:0016874">
    <property type="term" value="F:ligase activity"/>
    <property type="evidence" value="ECO:0007669"/>
    <property type="project" value="UniProtKB-KW"/>
</dbReference>
<dbReference type="Gene3D" id="3.40.50.20">
    <property type="match status" value="1"/>
</dbReference>
<dbReference type="RefSeq" id="WP_074293937.1">
    <property type="nucleotide sequence ID" value="NZ_FSRU01000001.1"/>
</dbReference>
<reference evidence="3 4" key="1">
    <citation type="submission" date="2016-11" db="EMBL/GenBank/DDBJ databases">
        <authorList>
            <person name="Jaros S."/>
            <person name="Januszkiewicz K."/>
            <person name="Wedrychowicz H."/>
        </authorList>
    </citation>
    <scope>NUCLEOTIDE SEQUENCE [LARGE SCALE GENOMIC DNA]</scope>
    <source>
        <strain evidence="3 4">GAS95</strain>
    </source>
</reference>
<organism evidence="3 4">
    <name type="scientific">Paraburkholderia phenazinium</name>
    <dbReference type="NCBI Taxonomy" id="60549"/>
    <lineage>
        <taxon>Bacteria</taxon>
        <taxon>Pseudomonadati</taxon>
        <taxon>Pseudomonadota</taxon>
        <taxon>Betaproteobacteria</taxon>
        <taxon>Burkholderiales</taxon>
        <taxon>Burkholderiaceae</taxon>
        <taxon>Paraburkholderia</taxon>
    </lineage>
</organism>
<dbReference type="InterPro" id="IPR011761">
    <property type="entry name" value="ATP-grasp"/>
</dbReference>
<accession>A0A1N6FQN8</accession>
<dbReference type="OrthoDB" id="40611at2"/>
<dbReference type="Proteomes" id="UP000185151">
    <property type="component" value="Unassembled WGS sequence"/>
</dbReference>
<evidence type="ECO:0000313" key="4">
    <source>
        <dbReference type="Proteomes" id="UP000185151"/>
    </source>
</evidence>
<protein>
    <submittedName>
        <fullName evidence="3">Predicted ATP-dependent carboligase, ATP-grasp superfamily</fullName>
    </submittedName>
</protein>
<sequence>MARNVLILGGRAPAALDHARRFAHQGWKVWVADSIPCQISGASRAVSETLRVASPRHTPARFVDDLRRASLTHGIDLIVPTCEEVFFVSRYRDRLPAHVRVVADDFNKMRDVHSKWRFLSLAQDCGVEVPDSARVASLDEARDWAGTRPVVLKPEYSRFGVHVRIYPHGIPAAAPPLAPLGHWVVQAFAEGREFCSYSVADRGRLVAHSVYRPGWRMSTSSSFYFEGVRIEAIRRFVEHFSRKLEFTGQLSFDWIQHADGRVSVLECNPRATSGCHLFTPDDPLPDALNGTLGRALSGTPGGTQTTPIEPSSTAPRMISAVMLSAGLIDALRRGELRRWAHDYRRASDVIGTPHDRGPLAGAIRDLASYARLALAQRCNMREAATQDIEWDGQELPEA</sequence>
<evidence type="ECO:0000256" key="1">
    <source>
        <dbReference type="PROSITE-ProRule" id="PRU00409"/>
    </source>
</evidence>
<dbReference type="SUPFAM" id="SSF56059">
    <property type="entry name" value="Glutathione synthetase ATP-binding domain-like"/>
    <property type="match status" value="1"/>
</dbReference>
<dbReference type="GO" id="GO:0046872">
    <property type="term" value="F:metal ion binding"/>
    <property type="evidence" value="ECO:0007669"/>
    <property type="project" value="InterPro"/>
</dbReference>
<evidence type="ECO:0000313" key="3">
    <source>
        <dbReference type="EMBL" id="SIN97558.1"/>
    </source>
</evidence>
<gene>
    <name evidence="3" type="ORF">SAMN05444165_0334</name>
</gene>
<dbReference type="EMBL" id="FSRU01000001">
    <property type="protein sequence ID" value="SIN97558.1"/>
    <property type="molecule type" value="Genomic_DNA"/>
</dbReference>
<keyword evidence="4" id="KW-1185">Reference proteome</keyword>
<dbReference type="Gene3D" id="3.30.470.20">
    <property type="entry name" value="ATP-grasp fold, B domain"/>
    <property type="match status" value="1"/>
</dbReference>
<feature type="domain" description="ATP-grasp" evidence="2">
    <location>
        <begin position="119"/>
        <end position="297"/>
    </location>
</feature>
<keyword evidence="1" id="KW-0547">Nucleotide-binding</keyword>
<keyword evidence="3" id="KW-0436">Ligase</keyword>
<dbReference type="GO" id="GO:0005524">
    <property type="term" value="F:ATP binding"/>
    <property type="evidence" value="ECO:0007669"/>
    <property type="project" value="UniProtKB-UniRule"/>
</dbReference>
<keyword evidence="1" id="KW-0067">ATP-binding</keyword>
<evidence type="ECO:0000259" key="2">
    <source>
        <dbReference type="PROSITE" id="PS50975"/>
    </source>
</evidence>
<dbReference type="PROSITE" id="PS50975">
    <property type="entry name" value="ATP_GRASP"/>
    <property type="match status" value="1"/>
</dbReference>
<dbReference type="AlphaFoldDB" id="A0A1N6FQN8"/>